<sequence>MLFLGGDAPRSDFALNGRKEGESLCGKVWE</sequence>
<accession>A0A0E9XR20</accession>
<dbReference type="EMBL" id="GBXM01003721">
    <property type="protein sequence ID" value="JAI04857.1"/>
    <property type="molecule type" value="Transcribed_RNA"/>
</dbReference>
<protein>
    <submittedName>
        <fullName evidence="1">Uncharacterized protein</fullName>
    </submittedName>
</protein>
<name>A0A0E9XR20_ANGAN</name>
<proteinExistence type="predicted"/>
<evidence type="ECO:0000313" key="1">
    <source>
        <dbReference type="EMBL" id="JAI04857.1"/>
    </source>
</evidence>
<reference evidence="1" key="1">
    <citation type="submission" date="2014-11" db="EMBL/GenBank/DDBJ databases">
        <authorList>
            <person name="Amaro Gonzalez C."/>
        </authorList>
    </citation>
    <scope>NUCLEOTIDE SEQUENCE</scope>
</reference>
<dbReference type="AlphaFoldDB" id="A0A0E9XR20"/>
<reference evidence="1" key="2">
    <citation type="journal article" date="2015" name="Fish Shellfish Immunol.">
        <title>Early steps in the European eel (Anguilla anguilla)-Vibrio vulnificus interaction in the gills: Role of the RtxA13 toxin.</title>
        <authorList>
            <person name="Callol A."/>
            <person name="Pajuelo D."/>
            <person name="Ebbesson L."/>
            <person name="Teles M."/>
            <person name="MacKenzie S."/>
            <person name="Amaro C."/>
        </authorList>
    </citation>
    <scope>NUCLEOTIDE SEQUENCE</scope>
</reference>
<organism evidence="1">
    <name type="scientific">Anguilla anguilla</name>
    <name type="common">European freshwater eel</name>
    <name type="synonym">Muraena anguilla</name>
    <dbReference type="NCBI Taxonomy" id="7936"/>
    <lineage>
        <taxon>Eukaryota</taxon>
        <taxon>Metazoa</taxon>
        <taxon>Chordata</taxon>
        <taxon>Craniata</taxon>
        <taxon>Vertebrata</taxon>
        <taxon>Euteleostomi</taxon>
        <taxon>Actinopterygii</taxon>
        <taxon>Neopterygii</taxon>
        <taxon>Teleostei</taxon>
        <taxon>Anguilliformes</taxon>
        <taxon>Anguillidae</taxon>
        <taxon>Anguilla</taxon>
    </lineage>
</organism>